<evidence type="ECO:0000313" key="3">
    <source>
        <dbReference type="Proteomes" id="UP000007266"/>
    </source>
</evidence>
<keyword evidence="1" id="KW-1133">Transmembrane helix</keyword>
<organism evidence="2 3">
    <name type="scientific">Tribolium castaneum</name>
    <name type="common">Red flour beetle</name>
    <dbReference type="NCBI Taxonomy" id="7070"/>
    <lineage>
        <taxon>Eukaryota</taxon>
        <taxon>Metazoa</taxon>
        <taxon>Ecdysozoa</taxon>
        <taxon>Arthropoda</taxon>
        <taxon>Hexapoda</taxon>
        <taxon>Insecta</taxon>
        <taxon>Pterygota</taxon>
        <taxon>Neoptera</taxon>
        <taxon>Endopterygota</taxon>
        <taxon>Coleoptera</taxon>
        <taxon>Polyphaga</taxon>
        <taxon>Cucujiformia</taxon>
        <taxon>Tenebrionidae</taxon>
        <taxon>Tenebrionidae incertae sedis</taxon>
        <taxon>Tribolium</taxon>
    </lineage>
</organism>
<dbReference type="Proteomes" id="UP000007266">
    <property type="component" value="Linkage group 2"/>
</dbReference>
<name>A0A139WMZ7_TRICA</name>
<evidence type="ECO:0000313" key="2">
    <source>
        <dbReference type="EMBL" id="KYB29399.1"/>
    </source>
</evidence>
<sequence>MRDIRKPIPTSTLLRFPILFGSFLAIASLGLIYKESWMGDVEKSRREIFDKNNMENNPIDTFKRDVAAKR</sequence>
<keyword evidence="1" id="KW-0812">Transmembrane</keyword>
<dbReference type="AlphaFoldDB" id="A0A139WMZ7"/>
<evidence type="ECO:0000256" key="1">
    <source>
        <dbReference type="SAM" id="Phobius"/>
    </source>
</evidence>
<proteinExistence type="predicted"/>
<accession>A0A139WMZ7</accession>
<feature type="transmembrane region" description="Helical" evidence="1">
    <location>
        <begin position="12"/>
        <end position="33"/>
    </location>
</feature>
<reference evidence="2 3" key="2">
    <citation type="journal article" date="2010" name="Nucleic Acids Res.">
        <title>BeetleBase in 2010: revisions to provide comprehensive genomic information for Tribolium castaneum.</title>
        <authorList>
            <person name="Kim H.S."/>
            <person name="Murphy T."/>
            <person name="Xia J."/>
            <person name="Caragea D."/>
            <person name="Park Y."/>
            <person name="Beeman R.W."/>
            <person name="Lorenzen M.D."/>
            <person name="Butcher S."/>
            <person name="Manak J.R."/>
            <person name="Brown S.J."/>
        </authorList>
    </citation>
    <scope>GENOME REANNOTATION</scope>
    <source>
        <strain evidence="2 3">Georgia GA2</strain>
    </source>
</reference>
<gene>
    <name evidence="2" type="primary">AUGUSTUS-3.0.2_32239</name>
    <name evidence="2" type="ORF">TcasGA2_TC032239</name>
</gene>
<keyword evidence="3" id="KW-1185">Reference proteome</keyword>
<dbReference type="InParanoid" id="A0A139WMZ7"/>
<keyword evidence="1" id="KW-0472">Membrane</keyword>
<dbReference type="EMBL" id="KQ971312">
    <property type="protein sequence ID" value="KYB29399.1"/>
    <property type="molecule type" value="Genomic_DNA"/>
</dbReference>
<reference evidence="2 3" key="1">
    <citation type="journal article" date="2008" name="Nature">
        <title>The genome of the model beetle and pest Tribolium castaneum.</title>
        <authorList>
            <consortium name="Tribolium Genome Sequencing Consortium"/>
            <person name="Richards S."/>
            <person name="Gibbs R.A."/>
            <person name="Weinstock G.M."/>
            <person name="Brown S.J."/>
            <person name="Denell R."/>
            <person name="Beeman R.W."/>
            <person name="Gibbs R."/>
            <person name="Beeman R.W."/>
            <person name="Brown S.J."/>
            <person name="Bucher G."/>
            <person name="Friedrich M."/>
            <person name="Grimmelikhuijzen C.J."/>
            <person name="Klingler M."/>
            <person name="Lorenzen M."/>
            <person name="Richards S."/>
            <person name="Roth S."/>
            <person name="Schroder R."/>
            <person name="Tautz D."/>
            <person name="Zdobnov E.M."/>
            <person name="Muzny D."/>
            <person name="Gibbs R.A."/>
            <person name="Weinstock G.M."/>
            <person name="Attaway T."/>
            <person name="Bell S."/>
            <person name="Buhay C.J."/>
            <person name="Chandrabose M.N."/>
            <person name="Chavez D."/>
            <person name="Clerk-Blankenburg K.P."/>
            <person name="Cree A."/>
            <person name="Dao M."/>
            <person name="Davis C."/>
            <person name="Chacko J."/>
            <person name="Dinh H."/>
            <person name="Dugan-Rocha S."/>
            <person name="Fowler G."/>
            <person name="Garner T.T."/>
            <person name="Garnes J."/>
            <person name="Gnirke A."/>
            <person name="Hawes A."/>
            <person name="Hernandez J."/>
            <person name="Hines S."/>
            <person name="Holder M."/>
            <person name="Hume J."/>
            <person name="Jhangiani S.N."/>
            <person name="Joshi V."/>
            <person name="Khan Z.M."/>
            <person name="Jackson L."/>
            <person name="Kovar C."/>
            <person name="Kowis A."/>
            <person name="Lee S."/>
            <person name="Lewis L.R."/>
            <person name="Margolis J."/>
            <person name="Morgan M."/>
            <person name="Nazareth L.V."/>
            <person name="Nguyen N."/>
            <person name="Okwuonu G."/>
            <person name="Parker D."/>
            <person name="Richards S."/>
            <person name="Ruiz S.J."/>
            <person name="Santibanez J."/>
            <person name="Savard J."/>
            <person name="Scherer S.E."/>
            <person name="Schneider B."/>
            <person name="Sodergren E."/>
            <person name="Tautz D."/>
            <person name="Vattahil S."/>
            <person name="Villasana D."/>
            <person name="White C.S."/>
            <person name="Wright R."/>
            <person name="Park Y."/>
            <person name="Beeman R.W."/>
            <person name="Lord J."/>
            <person name="Oppert B."/>
            <person name="Lorenzen M."/>
            <person name="Brown S."/>
            <person name="Wang L."/>
            <person name="Savard J."/>
            <person name="Tautz D."/>
            <person name="Richards S."/>
            <person name="Weinstock G."/>
            <person name="Gibbs R.A."/>
            <person name="Liu Y."/>
            <person name="Worley K."/>
            <person name="Weinstock G."/>
            <person name="Elsik C.G."/>
            <person name="Reese J.T."/>
            <person name="Elhaik E."/>
            <person name="Landan G."/>
            <person name="Graur D."/>
            <person name="Arensburger P."/>
            <person name="Atkinson P."/>
            <person name="Beeman R.W."/>
            <person name="Beidler J."/>
            <person name="Brown S.J."/>
            <person name="Demuth J.P."/>
            <person name="Drury D.W."/>
            <person name="Du Y.Z."/>
            <person name="Fujiwara H."/>
            <person name="Lorenzen M."/>
            <person name="Maselli V."/>
            <person name="Osanai M."/>
            <person name="Park Y."/>
            <person name="Robertson H.M."/>
            <person name="Tu Z."/>
            <person name="Wang J.J."/>
            <person name="Wang S."/>
            <person name="Richards S."/>
            <person name="Song H."/>
            <person name="Zhang L."/>
            <person name="Sodergren E."/>
            <person name="Werner D."/>
            <person name="Stanke M."/>
            <person name="Morgenstern B."/>
            <person name="Solovyev V."/>
            <person name="Kosarev P."/>
            <person name="Brown G."/>
            <person name="Chen H.C."/>
            <person name="Ermolaeva O."/>
            <person name="Hlavina W."/>
            <person name="Kapustin Y."/>
            <person name="Kiryutin B."/>
            <person name="Kitts P."/>
            <person name="Maglott D."/>
            <person name="Pruitt K."/>
            <person name="Sapojnikov V."/>
            <person name="Souvorov A."/>
            <person name="Mackey A.J."/>
            <person name="Waterhouse R.M."/>
            <person name="Wyder S."/>
            <person name="Zdobnov E.M."/>
            <person name="Zdobnov E.M."/>
            <person name="Wyder S."/>
            <person name="Kriventseva E.V."/>
            <person name="Kadowaki T."/>
            <person name="Bork P."/>
            <person name="Aranda M."/>
            <person name="Bao R."/>
            <person name="Beermann A."/>
            <person name="Berns N."/>
            <person name="Bolognesi R."/>
            <person name="Bonneton F."/>
            <person name="Bopp D."/>
            <person name="Brown S.J."/>
            <person name="Bucher G."/>
            <person name="Butts T."/>
            <person name="Chaumot A."/>
            <person name="Denell R.E."/>
            <person name="Ferrier D.E."/>
            <person name="Friedrich M."/>
            <person name="Gordon C.M."/>
            <person name="Jindra M."/>
            <person name="Klingler M."/>
            <person name="Lan Q."/>
            <person name="Lattorff H.M."/>
            <person name="Laudet V."/>
            <person name="von Levetsow C."/>
            <person name="Liu Z."/>
            <person name="Lutz R."/>
            <person name="Lynch J.A."/>
            <person name="da Fonseca R.N."/>
            <person name="Posnien N."/>
            <person name="Reuter R."/>
            <person name="Roth S."/>
            <person name="Savard J."/>
            <person name="Schinko J.B."/>
            <person name="Schmitt C."/>
            <person name="Schoppmeier M."/>
            <person name="Schroder R."/>
            <person name="Shippy T.D."/>
            <person name="Simonnet F."/>
            <person name="Marques-Souza H."/>
            <person name="Tautz D."/>
            <person name="Tomoyasu Y."/>
            <person name="Trauner J."/>
            <person name="Van der Zee M."/>
            <person name="Vervoort M."/>
            <person name="Wittkopp N."/>
            <person name="Wimmer E.A."/>
            <person name="Yang X."/>
            <person name="Jones A.K."/>
            <person name="Sattelle D.B."/>
            <person name="Ebert P.R."/>
            <person name="Nelson D."/>
            <person name="Scott J.G."/>
            <person name="Beeman R.W."/>
            <person name="Muthukrishnan S."/>
            <person name="Kramer K.J."/>
            <person name="Arakane Y."/>
            <person name="Beeman R.W."/>
            <person name="Zhu Q."/>
            <person name="Hogenkamp D."/>
            <person name="Dixit R."/>
            <person name="Oppert B."/>
            <person name="Jiang H."/>
            <person name="Zou Z."/>
            <person name="Marshall J."/>
            <person name="Elpidina E."/>
            <person name="Vinokurov K."/>
            <person name="Oppert C."/>
            <person name="Zou Z."/>
            <person name="Evans J."/>
            <person name="Lu Z."/>
            <person name="Zhao P."/>
            <person name="Sumathipala N."/>
            <person name="Altincicek B."/>
            <person name="Vilcinskas A."/>
            <person name="Williams M."/>
            <person name="Hultmark D."/>
            <person name="Hetru C."/>
            <person name="Jiang H."/>
            <person name="Grimmelikhuijzen C.J."/>
            <person name="Hauser F."/>
            <person name="Cazzamali G."/>
            <person name="Williamson M."/>
            <person name="Park Y."/>
            <person name="Li B."/>
            <person name="Tanaka Y."/>
            <person name="Predel R."/>
            <person name="Neupert S."/>
            <person name="Schachtner J."/>
            <person name="Verleyen P."/>
            <person name="Raible F."/>
            <person name="Bork P."/>
            <person name="Friedrich M."/>
            <person name="Walden K.K."/>
            <person name="Robertson H.M."/>
            <person name="Angeli S."/>
            <person name="Foret S."/>
            <person name="Bucher G."/>
            <person name="Schuetz S."/>
            <person name="Maleszka R."/>
            <person name="Wimmer E.A."/>
            <person name="Beeman R.W."/>
            <person name="Lorenzen M."/>
            <person name="Tomoyasu Y."/>
            <person name="Miller S.C."/>
            <person name="Grossmann D."/>
            <person name="Bucher G."/>
        </authorList>
    </citation>
    <scope>NUCLEOTIDE SEQUENCE [LARGE SCALE GENOMIC DNA]</scope>
    <source>
        <strain evidence="2 3">Georgia GA2</strain>
    </source>
</reference>
<protein>
    <submittedName>
        <fullName evidence="2">Uncharacterized protein</fullName>
    </submittedName>
</protein>